<comment type="caution">
    <text evidence="1">The sequence shown here is derived from an EMBL/GenBank/DDBJ whole genome shotgun (WGS) entry which is preliminary data.</text>
</comment>
<gene>
    <name evidence="1" type="ORF">GO986_21755</name>
</gene>
<organism evidence="1 2">
    <name type="scientific">Deinococcus arboris</name>
    <dbReference type="NCBI Taxonomy" id="2682977"/>
    <lineage>
        <taxon>Bacteria</taxon>
        <taxon>Thermotogati</taxon>
        <taxon>Deinococcota</taxon>
        <taxon>Deinococci</taxon>
        <taxon>Deinococcales</taxon>
        <taxon>Deinococcaceae</taxon>
        <taxon>Deinococcus</taxon>
    </lineage>
</organism>
<dbReference type="AlphaFoldDB" id="A0A7C9MTY3"/>
<accession>A0A7C9MTY3</accession>
<evidence type="ECO:0000313" key="2">
    <source>
        <dbReference type="Proteomes" id="UP000483286"/>
    </source>
</evidence>
<sequence length="314" mass="32564">MQPRHVTLDGWISYELRSRAGLIVQAGEQHNLLLNQGLDLLATYGFSGLAQYACVGTGTTDPAVGQTALIAEVARTASAPTGDTITRVSNGVYDFTFTRDFGYSAANGNLTEWGLAAASTGGLAVCERFRDGSNNPVVVTKTSDQQLRLTYTLRVTLSPVAWTAGSWTLAGVGMLAGRTLLMGGGSGPSGRYDLRLVSGLLTGSTYLFFGLAGDMSASSYTDDLGRYPAESTTANTLTAAGYTPGTFTRGGTVAAWTAGQVVGTWSSVVISADGNSGNSNGLAYVWDANDGVTCSKSSTQTLSITGPALTWARA</sequence>
<name>A0A7C9MTY3_9DEIO</name>
<reference evidence="1 2" key="1">
    <citation type="submission" date="2019-12" db="EMBL/GenBank/DDBJ databases">
        <title>Deinococcus sp. HMF7620 Genome sequencing and assembly.</title>
        <authorList>
            <person name="Kang H."/>
            <person name="Kim H."/>
            <person name="Joh K."/>
        </authorList>
    </citation>
    <scope>NUCLEOTIDE SEQUENCE [LARGE SCALE GENOMIC DNA]</scope>
    <source>
        <strain evidence="1 2">HMF7620</strain>
    </source>
</reference>
<proteinExistence type="predicted"/>
<evidence type="ECO:0000313" key="1">
    <source>
        <dbReference type="EMBL" id="MVN89364.1"/>
    </source>
</evidence>
<dbReference type="RefSeq" id="WP_157461623.1">
    <property type="nucleotide sequence ID" value="NZ_WQLB01000058.1"/>
</dbReference>
<keyword evidence="2" id="KW-1185">Reference proteome</keyword>
<dbReference type="Proteomes" id="UP000483286">
    <property type="component" value="Unassembled WGS sequence"/>
</dbReference>
<dbReference type="EMBL" id="WQLB01000058">
    <property type="protein sequence ID" value="MVN89364.1"/>
    <property type="molecule type" value="Genomic_DNA"/>
</dbReference>
<protein>
    <submittedName>
        <fullName evidence="1">Uncharacterized protein</fullName>
    </submittedName>
</protein>